<name>A0ABW3ND90_9BACI</name>
<evidence type="ECO:0000313" key="1">
    <source>
        <dbReference type="EMBL" id="MFD1065477.1"/>
    </source>
</evidence>
<keyword evidence="2" id="KW-1185">Reference proteome</keyword>
<dbReference type="EMBL" id="JBHTKK010000004">
    <property type="protein sequence ID" value="MFD1065477.1"/>
    <property type="molecule type" value="Genomic_DNA"/>
</dbReference>
<dbReference type="Proteomes" id="UP001597041">
    <property type="component" value="Unassembled WGS sequence"/>
</dbReference>
<accession>A0ABW3ND90</accession>
<sequence length="125" mass="14777">MGVYIYMDMLPYEIGQEEWEAVYEESLKLIRAYPFLGPGADKDTYGIPWLYAARADEMELGTDQKGWRVFGEYKTMHGAESFILFRDIEYYRERNPLPEGCPDILARLMNWYVFDGQKERQIPVI</sequence>
<reference evidence="2" key="1">
    <citation type="journal article" date="2019" name="Int. J. Syst. Evol. Microbiol.">
        <title>The Global Catalogue of Microorganisms (GCM) 10K type strain sequencing project: providing services to taxonomists for standard genome sequencing and annotation.</title>
        <authorList>
            <consortium name="The Broad Institute Genomics Platform"/>
            <consortium name="The Broad Institute Genome Sequencing Center for Infectious Disease"/>
            <person name="Wu L."/>
            <person name="Ma J."/>
        </authorList>
    </citation>
    <scope>NUCLEOTIDE SEQUENCE [LARGE SCALE GENOMIC DNA]</scope>
    <source>
        <strain evidence="2">CCUG 56608</strain>
    </source>
</reference>
<organism evidence="1 2">
    <name type="scientific">Oceanobacillus locisalsi</name>
    <dbReference type="NCBI Taxonomy" id="546107"/>
    <lineage>
        <taxon>Bacteria</taxon>
        <taxon>Bacillati</taxon>
        <taxon>Bacillota</taxon>
        <taxon>Bacilli</taxon>
        <taxon>Bacillales</taxon>
        <taxon>Bacillaceae</taxon>
        <taxon>Oceanobacillus</taxon>
    </lineage>
</organism>
<gene>
    <name evidence="1" type="ORF">ACFQ19_05520</name>
</gene>
<proteinExistence type="predicted"/>
<evidence type="ECO:0000313" key="2">
    <source>
        <dbReference type="Proteomes" id="UP001597041"/>
    </source>
</evidence>
<protein>
    <submittedName>
        <fullName evidence="1">Uncharacterized protein</fullName>
    </submittedName>
</protein>
<dbReference type="RefSeq" id="WP_379591124.1">
    <property type="nucleotide sequence ID" value="NZ_JBHTKK010000004.1"/>
</dbReference>
<comment type="caution">
    <text evidence="1">The sequence shown here is derived from an EMBL/GenBank/DDBJ whole genome shotgun (WGS) entry which is preliminary data.</text>
</comment>